<dbReference type="RefSeq" id="WP_146306444.1">
    <property type="nucleotide sequence ID" value="NZ_VOHS01000018.1"/>
</dbReference>
<gene>
    <name evidence="5" type="ORF">FEF09_18255</name>
</gene>
<keyword evidence="2" id="KW-0238">DNA-binding</keyword>
<dbReference type="Pfam" id="PF01047">
    <property type="entry name" value="MarR"/>
    <property type="match status" value="1"/>
</dbReference>
<dbReference type="Gene3D" id="1.10.10.10">
    <property type="entry name" value="Winged helix-like DNA-binding domain superfamily/Winged helix DNA-binding domain"/>
    <property type="match status" value="1"/>
</dbReference>
<evidence type="ECO:0000313" key="5">
    <source>
        <dbReference type="EMBL" id="TWV99209.1"/>
    </source>
</evidence>
<evidence type="ECO:0000313" key="6">
    <source>
        <dbReference type="Proteomes" id="UP000318815"/>
    </source>
</evidence>
<dbReference type="PANTHER" id="PTHR42756:SF1">
    <property type="entry name" value="TRANSCRIPTIONAL REPRESSOR OF EMRAB OPERON"/>
    <property type="match status" value="1"/>
</dbReference>
<evidence type="ECO:0000256" key="3">
    <source>
        <dbReference type="ARBA" id="ARBA00023163"/>
    </source>
</evidence>
<proteinExistence type="predicted"/>
<protein>
    <submittedName>
        <fullName evidence="5">MarR family transcriptional regulator</fullName>
    </submittedName>
</protein>
<dbReference type="InterPro" id="IPR000835">
    <property type="entry name" value="HTH_MarR-typ"/>
</dbReference>
<sequence>MAMEQTLELARDLSRALMEMRNYMRQHLQVRIKENNIDVSFELLEILGVLYRKDGINQQEIADILIKDKSSITYLIDSLTKRDLVERKEDENDRRNKLIYLTENGKHMKQTLHPWVEEIYEQATNGIKVAELEKAVALVQKMNENLKK</sequence>
<evidence type="ECO:0000256" key="1">
    <source>
        <dbReference type="ARBA" id="ARBA00023015"/>
    </source>
</evidence>
<dbReference type="InterPro" id="IPR036390">
    <property type="entry name" value="WH_DNA-bd_sf"/>
</dbReference>
<evidence type="ECO:0000256" key="2">
    <source>
        <dbReference type="ARBA" id="ARBA00023125"/>
    </source>
</evidence>
<dbReference type="Proteomes" id="UP000318815">
    <property type="component" value="Unassembled WGS sequence"/>
</dbReference>
<dbReference type="PRINTS" id="PR00598">
    <property type="entry name" value="HTHMARR"/>
</dbReference>
<dbReference type="InterPro" id="IPR036388">
    <property type="entry name" value="WH-like_DNA-bd_sf"/>
</dbReference>
<keyword evidence="3" id="KW-0804">Transcription</keyword>
<dbReference type="PANTHER" id="PTHR42756">
    <property type="entry name" value="TRANSCRIPTIONAL REGULATOR, MARR"/>
    <property type="match status" value="1"/>
</dbReference>
<dbReference type="EMBL" id="VOHS01000018">
    <property type="protein sequence ID" value="TWV99209.1"/>
    <property type="molecule type" value="Genomic_DNA"/>
</dbReference>
<dbReference type="GO" id="GO:0003700">
    <property type="term" value="F:DNA-binding transcription factor activity"/>
    <property type="evidence" value="ECO:0007669"/>
    <property type="project" value="InterPro"/>
</dbReference>
<dbReference type="OrthoDB" id="996843at2"/>
<name>A0A5C6LRU1_9BACT</name>
<keyword evidence="6" id="KW-1185">Reference proteome</keyword>
<reference evidence="5 6" key="1">
    <citation type="submission" date="2019-08" db="EMBL/GenBank/DDBJ databases">
        <title>Whole genome sequencing of chitin degrading bacteria Chitinophaga pinensis YS16.</title>
        <authorList>
            <person name="Singh R.P."/>
            <person name="Manchanda G."/>
            <person name="Maurya I.K."/>
            <person name="Joshi N.K."/>
            <person name="Srivastava A.K."/>
        </authorList>
    </citation>
    <scope>NUCLEOTIDE SEQUENCE [LARGE SCALE GENOMIC DNA]</scope>
    <source>
        <strain evidence="5 6">YS-16</strain>
    </source>
</reference>
<dbReference type="SUPFAM" id="SSF46785">
    <property type="entry name" value="Winged helix' DNA-binding domain"/>
    <property type="match status" value="1"/>
</dbReference>
<organism evidence="5 6">
    <name type="scientific">Chitinophaga pinensis</name>
    <dbReference type="NCBI Taxonomy" id="79329"/>
    <lineage>
        <taxon>Bacteria</taxon>
        <taxon>Pseudomonadati</taxon>
        <taxon>Bacteroidota</taxon>
        <taxon>Chitinophagia</taxon>
        <taxon>Chitinophagales</taxon>
        <taxon>Chitinophagaceae</taxon>
        <taxon>Chitinophaga</taxon>
    </lineage>
</organism>
<evidence type="ECO:0000259" key="4">
    <source>
        <dbReference type="PROSITE" id="PS50995"/>
    </source>
</evidence>
<dbReference type="AlphaFoldDB" id="A0A5C6LRU1"/>
<keyword evidence="1" id="KW-0805">Transcription regulation</keyword>
<comment type="caution">
    <text evidence="5">The sequence shown here is derived from an EMBL/GenBank/DDBJ whole genome shotgun (WGS) entry which is preliminary data.</text>
</comment>
<accession>A0A5C6LRU1</accession>
<dbReference type="PROSITE" id="PS50995">
    <property type="entry name" value="HTH_MARR_2"/>
    <property type="match status" value="1"/>
</dbReference>
<feature type="domain" description="HTH marR-type" evidence="4">
    <location>
        <begin position="6"/>
        <end position="144"/>
    </location>
</feature>
<dbReference type="SMART" id="SM00347">
    <property type="entry name" value="HTH_MARR"/>
    <property type="match status" value="1"/>
</dbReference>
<dbReference type="GO" id="GO:0003677">
    <property type="term" value="F:DNA binding"/>
    <property type="evidence" value="ECO:0007669"/>
    <property type="project" value="UniProtKB-KW"/>
</dbReference>